<dbReference type="EMBL" id="VBOZ01000008">
    <property type="protein sequence ID" value="TMQ66681.1"/>
    <property type="molecule type" value="Genomic_DNA"/>
</dbReference>
<keyword evidence="1" id="KW-0808">Transferase</keyword>
<gene>
    <name evidence="1" type="ORF">E6K79_01820</name>
</gene>
<organism evidence="1 2">
    <name type="scientific">Eiseniibacteriota bacterium</name>
    <dbReference type="NCBI Taxonomy" id="2212470"/>
    <lineage>
        <taxon>Bacteria</taxon>
        <taxon>Candidatus Eiseniibacteriota</taxon>
    </lineage>
</organism>
<dbReference type="PANTHER" id="PTHR45947:SF3">
    <property type="entry name" value="SULFOQUINOVOSYL TRANSFERASE SQD2"/>
    <property type="match status" value="1"/>
</dbReference>
<evidence type="ECO:0000313" key="2">
    <source>
        <dbReference type="Proteomes" id="UP000317691"/>
    </source>
</evidence>
<dbReference type="Pfam" id="PF13692">
    <property type="entry name" value="Glyco_trans_1_4"/>
    <property type="match status" value="1"/>
</dbReference>
<dbReference type="GO" id="GO:0016757">
    <property type="term" value="F:glycosyltransferase activity"/>
    <property type="evidence" value="ECO:0007669"/>
    <property type="project" value="TreeGrafter"/>
</dbReference>
<comment type="caution">
    <text evidence="1">The sequence shown here is derived from an EMBL/GenBank/DDBJ whole genome shotgun (WGS) entry which is preliminary data.</text>
</comment>
<sequence length="340" mass="37101">MSALRIAVALPHLGVYGGVRRFLELGRIWVARGHDVALLTPETRGVERPWLRFDGRVGTLEELRPGRWDAVLSPDPALFLDADAEGALRVFYAVLEGARGSVRAWRRADLVLANSAGMRRYLARRGVQAVDAAGGVNLEMFWPRDPDPRLDRFRAGSPVKALVYGRLSRPRKGSWAAARAVEAAARATGVSVELTLFDAPPNGEPEPKLPRALSIPFRWALRPTQEELRGLYADADLFVSGERRAGWCNTAAEAMACGAAVVCTRSGTEDFAVDGGTAAVARWPWAWALARKVAPLLRDPSARAALAARGRGRIAEFTWERAADRIERAIHERLGGKSNG</sequence>
<dbReference type="InterPro" id="IPR050194">
    <property type="entry name" value="Glycosyltransferase_grp1"/>
</dbReference>
<accession>A0A538TSS0</accession>
<dbReference type="PANTHER" id="PTHR45947">
    <property type="entry name" value="SULFOQUINOVOSYL TRANSFERASE SQD2"/>
    <property type="match status" value="1"/>
</dbReference>
<dbReference type="Proteomes" id="UP000317691">
    <property type="component" value="Unassembled WGS sequence"/>
</dbReference>
<name>A0A538TSS0_UNCEI</name>
<protein>
    <submittedName>
        <fullName evidence="1">Glycosyltransferase family 4 protein</fullName>
    </submittedName>
</protein>
<evidence type="ECO:0000313" key="1">
    <source>
        <dbReference type="EMBL" id="TMQ66681.1"/>
    </source>
</evidence>
<dbReference type="AlphaFoldDB" id="A0A538TSS0"/>
<proteinExistence type="predicted"/>
<dbReference type="Gene3D" id="3.40.50.2000">
    <property type="entry name" value="Glycogen Phosphorylase B"/>
    <property type="match status" value="2"/>
</dbReference>
<dbReference type="SUPFAM" id="SSF53756">
    <property type="entry name" value="UDP-Glycosyltransferase/glycogen phosphorylase"/>
    <property type="match status" value="1"/>
</dbReference>
<reference evidence="1 2" key="1">
    <citation type="journal article" date="2019" name="Nat. Microbiol.">
        <title>Mediterranean grassland soil C-N compound turnover is dependent on rainfall and depth, and is mediated by genomically divergent microorganisms.</title>
        <authorList>
            <person name="Diamond S."/>
            <person name="Andeer P.F."/>
            <person name="Li Z."/>
            <person name="Crits-Christoph A."/>
            <person name="Burstein D."/>
            <person name="Anantharaman K."/>
            <person name="Lane K.R."/>
            <person name="Thomas B.C."/>
            <person name="Pan C."/>
            <person name="Northen T.R."/>
            <person name="Banfield J.F."/>
        </authorList>
    </citation>
    <scope>NUCLEOTIDE SEQUENCE [LARGE SCALE GENOMIC DNA]</scope>
    <source>
        <strain evidence="1">WS_9</strain>
    </source>
</reference>